<protein>
    <submittedName>
        <fullName evidence="2">Uncharacterized protein</fullName>
    </submittedName>
</protein>
<feature type="region of interest" description="Disordered" evidence="1">
    <location>
        <begin position="111"/>
        <end position="134"/>
    </location>
</feature>
<accession>A0A9W6RM20</accession>
<dbReference type="AlphaFoldDB" id="A0A9W6RM20"/>
<comment type="caution">
    <text evidence="2">The sequence shown here is derived from an EMBL/GenBank/DDBJ whole genome shotgun (WGS) entry which is preliminary data.</text>
</comment>
<reference evidence="2" key="1">
    <citation type="submission" date="2023-03" db="EMBL/GenBank/DDBJ databases">
        <title>Actinoallomurus iriomotensis NBRC 103681.</title>
        <authorList>
            <person name="Ichikawa N."/>
            <person name="Sato H."/>
            <person name="Tonouchi N."/>
        </authorList>
    </citation>
    <scope>NUCLEOTIDE SEQUENCE</scope>
    <source>
        <strain evidence="2">NBRC 103681</strain>
    </source>
</reference>
<sequence length="134" mass="14919">MPLAGEREEPRADVRVVPRGAEDLPEGQRPRPYPHRKGVFLGWVPHRVIIPRDARTVHRCECNEITTFPAACGRRLQAVSERDRPSRVGWSSVVMHARPDGAARVRSAIRVRGSPARTTRTSAERRTGGRADAA</sequence>
<organism evidence="2 3">
    <name type="scientific">Actinoallomurus iriomotensis</name>
    <dbReference type="NCBI Taxonomy" id="478107"/>
    <lineage>
        <taxon>Bacteria</taxon>
        <taxon>Bacillati</taxon>
        <taxon>Actinomycetota</taxon>
        <taxon>Actinomycetes</taxon>
        <taxon>Streptosporangiales</taxon>
        <taxon>Thermomonosporaceae</taxon>
        <taxon>Actinoallomurus</taxon>
    </lineage>
</organism>
<dbReference type="EMBL" id="BSTJ01000005">
    <property type="protein sequence ID" value="GLY76502.1"/>
    <property type="molecule type" value="Genomic_DNA"/>
</dbReference>
<feature type="compositionally biased region" description="Basic and acidic residues" evidence="1">
    <location>
        <begin position="122"/>
        <end position="134"/>
    </location>
</feature>
<evidence type="ECO:0000313" key="3">
    <source>
        <dbReference type="Proteomes" id="UP001165135"/>
    </source>
</evidence>
<gene>
    <name evidence="2" type="ORF">Airi01_047690</name>
</gene>
<feature type="compositionally biased region" description="Basic and acidic residues" evidence="1">
    <location>
        <begin position="1"/>
        <end position="29"/>
    </location>
</feature>
<evidence type="ECO:0000313" key="2">
    <source>
        <dbReference type="EMBL" id="GLY76502.1"/>
    </source>
</evidence>
<name>A0A9W6RM20_9ACTN</name>
<evidence type="ECO:0000256" key="1">
    <source>
        <dbReference type="SAM" id="MobiDB-lite"/>
    </source>
</evidence>
<proteinExistence type="predicted"/>
<feature type="region of interest" description="Disordered" evidence="1">
    <location>
        <begin position="1"/>
        <end position="37"/>
    </location>
</feature>
<dbReference type="Proteomes" id="UP001165135">
    <property type="component" value="Unassembled WGS sequence"/>
</dbReference>